<evidence type="ECO:0000256" key="5">
    <source>
        <dbReference type="ARBA" id="ARBA00023136"/>
    </source>
</evidence>
<comment type="subcellular location">
    <subcellularLocation>
        <location evidence="1">Membrane</location>
        <topology evidence="1">Single-pass membrane protein</topology>
    </subcellularLocation>
</comment>
<dbReference type="SUPFAM" id="SSF52540">
    <property type="entry name" value="P-loop containing nucleoside triphosphate hydrolases"/>
    <property type="match status" value="1"/>
</dbReference>
<evidence type="ECO:0000256" key="2">
    <source>
        <dbReference type="ARBA" id="ARBA00022679"/>
    </source>
</evidence>
<gene>
    <name evidence="7" type="ORF">D9R14_15520</name>
</gene>
<comment type="caution">
    <text evidence="7">The sequence shown here is derived from an EMBL/GenBank/DDBJ whole genome shotgun (WGS) entry which is preliminary data.</text>
</comment>
<sequence length="337" mass="36075">MPINRDDVVAGYRFILGRDPESDAAIGAHSDLPDIATLRRRLMSSREFLERHALDLDPRDATDADPERPAVVFLHIPKCAGTSLHMALMAHFADTACPERHNGLANWPAGALGRCRFFSGHFDFPSLRLIPGHKVSVVTLLRRPAERLVSLYRFLRAHPPAAAAADGAGGRLAALARRLDPVAFFRHEALARHPAINNAIVRQLSGPLPQKRWDALDPAAAYGAAPADRAPEQALATAQINLMTMAAFGLVEHMDLSVARIFAALGLPAPGSIAHFQVTDRIAQEHPALEAVDPVPLGPALAEALAPHTTLDDRLYAAAAARFGTAAAAAPRTEAVA</sequence>
<dbReference type="PANTHER" id="PTHR12812:SF0">
    <property type="entry name" value="HEPARAN-SULFATE 6-O-SULFOTRANSFERASE"/>
    <property type="match status" value="1"/>
</dbReference>
<name>A0A3L7A7C9_9HYPH</name>
<dbReference type="InterPro" id="IPR010635">
    <property type="entry name" value="Heparan_SO4-6-sulfoTrfase"/>
</dbReference>
<dbReference type="EMBL" id="RCTF01000013">
    <property type="protein sequence ID" value="RLP76223.1"/>
    <property type="molecule type" value="Genomic_DNA"/>
</dbReference>
<dbReference type="Proteomes" id="UP000269692">
    <property type="component" value="Unassembled WGS sequence"/>
</dbReference>
<reference evidence="7 8" key="1">
    <citation type="submission" date="2018-10" db="EMBL/GenBank/DDBJ databases">
        <title>Xanthobacter tagetidis genome sequencing and assembly.</title>
        <authorList>
            <person name="Maclea K.S."/>
            <person name="Goen A.E."/>
            <person name="Fatima S.A."/>
        </authorList>
    </citation>
    <scope>NUCLEOTIDE SEQUENCE [LARGE SCALE GENOMIC DNA]</scope>
    <source>
        <strain evidence="7 8">ATCC 700314</strain>
    </source>
</reference>
<evidence type="ECO:0000256" key="4">
    <source>
        <dbReference type="ARBA" id="ARBA00022989"/>
    </source>
</evidence>
<keyword evidence="2" id="KW-0808">Transferase</keyword>
<dbReference type="GO" id="GO:0017095">
    <property type="term" value="F:heparan sulfate 6-sulfotransferase activity"/>
    <property type="evidence" value="ECO:0007669"/>
    <property type="project" value="TreeGrafter"/>
</dbReference>
<proteinExistence type="predicted"/>
<dbReference type="AlphaFoldDB" id="A0A3L7A7C9"/>
<keyword evidence="3" id="KW-0812">Transmembrane</keyword>
<accession>A0A3L7A7C9</accession>
<keyword evidence="5" id="KW-0472">Membrane</keyword>
<evidence type="ECO:0000313" key="8">
    <source>
        <dbReference type="Proteomes" id="UP000269692"/>
    </source>
</evidence>
<evidence type="ECO:0000256" key="1">
    <source>
        <dbReference type="ARBA" id="ARBA00004167"/>
    </source>
</evidence>
<protein>
    <recommendedName>
        <fullName evidence="9">Sulfotransferase family protein</fullName>
    </recommendedName>
</protein>
<dbReference type="Gene3D" id="3.40.50.300">
    <property type="entry name" value="P-loop containing nucleotide triphosphate hydrolases"/>
    <property type="match status" value="1"/>
</dbReference>
<keyword evidence="8" id="KW-1185">Reference proteome</keyword>
<evidence type="ECO:0000256" key="3">
    <source>
        <dbReference type="ARBA" id="ARBA00022692"/>
    </source>
</evidence>
<evidence type="ECO:0000313" key="7">
    <source>
        <dbReference type="EMBL" id="RLP76223.1"/>
    </source>
</evidence>
<dbReference type="GO" id="GO:0016020">
    <property type="term" value="C:membrane"/>
    <property type="evidence" value="ECO:0007669"/>
    <property type="project" value="UniProtKB-SubCell"/>
</dbReference>
<dbReference type="InterPro" id="IPR027417">
    <property type="entry name" value="P-loop_NTPase"/>
</dbReference>
<dbReference type="RefSeq" id="WP_121624254.1">
    <property type="nucleotide sequence ID" value="NZ_JACIIW010000005.1"/>
</dbReference>
<dbReference type="PANTHER" id="PTHR12812">
    <property type="entry name" value="HEPARAN SULFATE 6-O-SULFOTRANSFERASE 3"/>
    <property type="match status" value="1"/>
</dbReference>
<dbReference type="OrthoDB" id="7251180at2"/>
<keyword evidence="6" id="KW-0325">Glycoprotein</keyword>
<organism evidence="7 8">
    <name type="scientific">Xanthobacter tagetidis</name>
    <dbReference type="NCBI Taxonomy" id="60216"/>
    <lineage>
        <taxon>Bacteria</taxon>
        <taxon>Pseudomonadati</taxon>
        <taxon>Pseudomonadota</taxon>
        <taxon>Alphaproteobacteria</taxon>
        <taxon>Hyphomicrobiales</taxon>
        <taxon>Xanthobacteraceae</taxon>
        <taxon>Xanthobacter</taxon>
    </lineage>
</organism>
<evidence type="ECO:0008006" key="9">
    <source>
        <dbReference type="Google" id="ProtNLM"/>
    </source>
</evidence>
<evidence type="ECO:0000256" key="6">
    <source>
        <dbReference type="ARBA" id="ARBA00023180"/>
    </source>
</evidence>
<keyword evidence="4" id="KW-1133">Transmembrane helix</keyword>